<accession>A0A9X0U7P7</accession>
<dbReference type="InterPro" id="IPR051929">
    <property type="entry name" value="VirAsm_ModProt"/>
</dbReference>
<dbReference type="Pfam" id="PF14464">
    <property type="entry name" value="Prok-JAB"/>
    <property type="match status" value="1"/>
</dbReference>
<dbReference type="PANTHER" id="PTHR34858">
    <property type="entry name" value="CYSO-CYSTEINE PEPTIDASE"/>
    <property type="match status" value="1"/>
</dbReference>
<evidence type="ECO:0000256" key="2">
    <source>
        <dbReference type="ARBA" id="ARBA00022723"/>
    </source>
</evidence>
<keyword evidence="2" id="KW-0479">Metal-binding</keyword>
<dbReference type="InterPro" id="IPR000555">
    <property type="entry name" value="JAMM/MPN+_dom"/>
</dbReference>
<dbReference type="GO" id="GO:0006508">
    <property type="term" value="P:proteolysis"/>
    <property type="evidence" value="ECO:0007669"/>
    <property type="project" value="UniProtKB-KW"/>
</dbReference>
<keyword evidence="4" id="KW-0862">Zinc</keyword>
<dbReference type="EMBL" id="JACHEB010000013">
    <property type="protein sequence ID" value="MBB5331207.1"/>
    <property type="molecule type" value="Genomic_DNA"/>
</dbReference>
<dbReference type="PANTHER" id="PTHR34858:SF1">
    <property type="entry name" value="CYSO-CYSTEINE PEPTIDASE"/>
    <property type="match status" value="1"/>
</dbReference>
<reference evidence="7 8" key="1">
    <citation type="submission" date="2020-08" db="EMBL/GenBank/DDBJ databases">
        <title>Genomic Encyclopedia of Type Strains, Phase IV (KMG-V): Genome sequencing to study the core and pangenomes of soil and plant-associated prokaryotes.</title>
        <authorList>
            <person name="Whitman W."/>
        </authorList>
    </citation>
    <scope>NUCLEOTIDE SEQUENCE [LARGE SCALE GENOMIC DNA]</scope>
    <source>
        <strain evidence="7 8">X5P2</strain>
    </source>
</reference>
<sequence>MLRIHYADYEALRTHGEETYPNECCGVLLGKNIADEGNGAEAVNHVQQIVRAGNTRTDSAHNRYNIAPQELVKIQRQARGLGLDIVGFYHSHPDHPAQWSKTDFAEAHWLGCSYVITSVEQGKAALTNSFLLSGTTEEDKTFEDEPIQIDIAPNVAEAAAQTQKGQA</sequence>
<evidence type="ECO:0000256" key="1">
    <source>
        <dbReference type="ARBA" id="ARBA00022670"/>
    </source>
</evidence>
<keyword evidence="8" id="KW-1185">Reference proteome</keyword>
<feature type="domain" description="MPN" evidence="6">
    <location>
        <begin position="2"/>
        <end position="148"/>
    </location>
</feature>
<protein>
    <submittedName>
        <fullName evidence="7">Proteasome lid subunit RPN8/RPN11</fullName>
    </submittedName>
</protein>
<dbReference type="SUPFAM" id="SSF102712">
    <property type="entry name" value="JAB1/MPN domain"/>
    <property type="match status" value="1"/>
</dbReference>
<dbReference type="InterPro" id="IPR037518">
    <property type="entry name" value="MPN"/>
</dbReference>
<dbReference type="InterPro" id="IPR028090">
    <property type="entry name" value="JAB_dom_prok"/>
</dbReference>
<dbReference type="PROSITE" id="PS50249">
    <property type="entry name" value="MPN"/>
    <property type="match status" value="1"/>
</dbReference>
<comment type="caution">
    <text evidence="7">The sequence shown here is derived from an EMBL/GenBank/DDBJ whole genome shotgun (WGS) entry which is preliminary data.</text>
</comment>
<proteinExistence type="predicted"/>
<dbReference type="RefSeq" id="WP_183981064.1">
    <property type="nucleotide sequence ID" value="NZ_JACHEB010000013.1"/>
</dbReference>
<evidence type="ECO:0000256" key="4">
    <source>
        <dbReference type="ARBA" id="ARBA00022833"/>
    </source>
</evidence>
<gene>
    <name evidence="7" type="ORF">HDF14_004845</name>
</gene>
<dbReference type="Proteomes" id="UP000535182">
    <property type="component" value="Unassembled WGS sequence"/>
</dbReference>
<dbReference type="FunFam" id="3.40.140.10:FF:000085">
    <property type="entry name" value="Mov34/MPN/PAD-1 family protein"/>
    <property type="match status" value="1"/>
</dbReference>
<dbReference type="Gene3D" id="3.40.140.10">
    <property type="entry name" value="Cytidine Deaminase, domain 2"/>
    <property type="match status" value="1"/>
</dbReference>
<evidence type="ECO:0000313" key="8">
    <source>
        <dbReference type="Proteomes" id="UP000535182"/>
    </source>
</evidence>
<dbReference type="AlphaFoldDB" id="A0A9X0U7P7"/>
<evidence type="ECO:0000256" key="3">
    <source>
        <dbReference type="ARBA" id="ARBA00022801"/>
    </source>
</evidence>
<dbReference type="GO" id="GO:0000502">
    <property type="term" value="C:proteasome complex"/>
    <property type="evidence" value="ECO:0007669"/>
    <property type="project" value="UniProtKB-KW"/>
</dbReference>
<keyword evidence="7" id="KW-0647">Proteasome</keyword>
<organism evidence="7 8">
    <name type="scientific">Tunturiibacter gelidiferens</name>
    <dbReference type="NCBI Taxonomy" id="3069689"/>
    <lineage>
        <taxon>Bacteria</taxon>
        <taxon>Pseudomonadati</taxon>
        <taxon>Acidobacteriota</taxon>
        <taxon>Terriglobia</taxon>
        <taxon>Terriglobales</taxon>
        <taxon>Acidobacteriaceae</taxon>
        <taxon>Tunturiibacter</taxon>
    </lineage>
</organism>
<evidence type="ECO:0000313" key="7">
    <source>
        <dbReference type="EMBL" id="MBB5331207.1"/>
    </source>
</evidence>
<dbReference type="CDD" id="cd08070">
    <property type="entry name" value="MPN_like"/>
    <property type="match status" value="1"/>
</dbReference>
<dbReference type="GO" id="GO:0008235">
    <property type="term" value="F:metalloexopeptidase activity"/>
    <property type="evidence" value="ECO:0007669"/>
    <property type="project" value="TreeGrafter"/>
</dbReference>
<name>A0A9X0U7P7_9BACT</name>
<keyword evidence="1" id="KW-0645">Protease</keyword>
<dbReference type="SMART" id="SM00232">
    <property type="entry name" value="JAB_MPN"/>
    <property type="match status" value="1"/>
</dbReference>
<evidence type="ECO:0000256" key="5">
    <source>
        <dbReference type="ARBA" id="ARBA00023049"/>
    </source>
</evidence>
<evidence type="ECO:0000259" key="6">
    <source>
        <dbReference type="PROSITE" id="PS50249"/>
    </source>
</evidence>
<dbReference type="GO" id="GO:0008270">
    <property type="term" value="F:zinc ion binding"/>
    <property type="evidence" value="ECO:0007669"/>
    <property type="project" value="TreeGrafter"/>
</dbReference>
<keyword evidence="5" id="KW-0482">Metalloprotease</keyword>
<keyword evidence="3" id="KW-0378">Hydrolase</keyword>